<name>A0A915I8G8_ROMCU</name>
<dbReference type="AlphaFoldDB" id="A0A915I8G8"/>
<evidence type="ECO:0000313" key="1">
    <source>
        <dbReference type="Proteomes" id="UP000887565"/>
    </source>
</evidence>
<proteinExistence type="predicted"/>
<organism evidence="1 2">
    <name type="scientific">Romanomermis culicivorax</name>
    <name type="common">Nematode worm</name>
    <dbReference type="NCBI Taxonomy" id="13658"/>
    <lineage>
        <taxon>Eukaryota</taxon>
        <taxon>Metazoa</taxon>
        <taxon>Ecdysozoa</taxon>
        <taxon>Nematoda</taxon>
        <taxon>Enoplea</taxon>
        <taxon>Dorylaimia</taxon>
        <taxon>Mermithida</taxon>
        <taxon>Mermithoidea</taxon>
        <taxon>Mermithidae</taxon>
        <taxon>Romanomermis</taxon>
    </lineage>
</organism>
<reference evidence="2" key="1">
    <citation type="submission" date="2022-11" db="UniProtKB">
        <authorList>
            <consortium name="WormBaseParasite"/>
        </authorList>
    </citation>
    <scope>IDENTIFICATION</scope>
</reference>
<accession>A0A915I8G8</accession>
<dbReference type="WBParaSite" id="nRc.2.0.1.t10048-RA">
    <property type="protein sequence ID" value="nRc.2.0.1.t10048-RA"/>
    <property type="gene ID" value="nRc.2.0.1.g10048"/>
</dbReference>
<keyword evidence="1" id="KW-1185">Reference proteome</keyword>
<sequence>MQLCQAIYKHISNHGIAQLPYLHPQMVSHNIGWLKIGGGVPNFLKCQLQELKVTDSLNITMFGYVPEIQKKTFVAT</sequence>
<evidence type="ECO:0000313" key="2">
    <source>
        <dbReference type="WBParaSite" id="nRc.2.0.1.t10048-RA"/>
    </source>
</evidence>
<protein>
    <submittedName>
        <fullName evidence="2">Ovule protein</fullName>
    </submittedName>
</protein>
<dbReference type="Proteomes" id="UP000887565">
    <property type="component" value="Unplaced"/>
</dbReference>